<dbReference type="RefSeq" id="WP_041975192.1">
    <property type="nucleotide sequence ID" value="NZ_CBXV010000004.1"/>
</dbReference>
<evidence type="ECO:0000259" key="1">
    <source>
        <dbReference type="Pfam" id="PF12804"/>
    </source>
</evidence>
<evidence type="ECO:0000313" key="2">
    <source>
        <dbReference type="EMBL" id="CDM65152.1"/>
    </source>
</evidence>
<reference evidence="2 3" key="1">
    <citation type="submission" date="2013-12" db="EMBL/GenBank/DDBJ databases">
        <authorList>
            <person name="Stott M."/>
        </authorList>
    </citation>
    <scope>NUCLEOTIDE SEQUENCE [LARGE SCALE GENOMIC DNA]</scope>
    <source>
        <strain evidence="2 3">K22</strain>
    </source>
</reference>
<accession>A0A0B6WWP0</accession>
<dbReference type="EMBL" id="CBXV010000004">
    <property type="protein sequence ID" value="CDM65152.1"/>
    <property type="molecule type" value="Genomic_DNA"/>
</dbReference>
<dbReference type="Pfam" id="PF12804">
    <property type="entry name" value="NTP_transf_3"/>
    <property type="match status" value="1"/>
</dbReference>
<dbReference type="AlphaFoldDB" id="A0A0B6WWP0"/>
<dbReference type="GO" id="GO:0061602">
    <property type="term" value="F:molybdenum cofactor cytidylyltransferase activity"/>
    <property type="evidence" value="ECO:0007669"/>
    <property type="project" value="UniProtKB-EC"/>
</dbReference>
<keyword evidence="2" id="KW-0548">Nucleotidyltransferase</keyword>
<reference evidence="2 3" key="2">
    <citation type="submission" date="2015-01" db="EMBL/GenBank/DDBJ databases">
        <title>Complete genome sequence of Pyrinomonas methylaliphatogenes type strain K22T.</title>
        <authorList>
            <person name="Lee K.C.Y."/>
            <person name="Power J.F."/>
            <person name="Dunfield P.F."/>
            <person name="Morgan X.C."/>
            <person name="Huttenhower C."/>
            <person name="Stott M.B."/>
        </authorList>
    </citation>
    <scope>NUCLEOTIDE SEQUENCE [LARGE SCALE GENOMIC DNA]</scope>
    <source>
        <strain evidence="2 3">K22</strain>
    </source>
</reference>
<organism evidence="2 3">
    <name type="scientific">Pyrinomonas methylaliphatogenes</name>
    <dbReference type="NCBI Taxonomy" id="454194"/>
    <lineage>
        <taxon>Bacteria</taxon>
        <taxon>Pseudomonadati</taxon>
        <taxon>Acidobacteriota</taxon>
        <taxon>Blastocatellia</taxon>
        <taxon>Blastocatellales</taxon>
        <taxon>Pyrinomonadaceae</taxon>
        <taxon>Pyrinomonas</taxon>
    </lineage>
</organism>
<dbReference type="InterPro" id="IPR029044">
    <property type="entry name" value="Nucleotide-diphossugar_trans"/>
</dbReference>
<sequence length="206" mass="22936">MNVEPRIIALLLAAGRSRRMGAFKPFLPFGERTVIEACLENLRAAGLREIIVVVGHRADEVRAKLKDWRVDFAHNPDPKSAMSASIACGIASIREEADAVMIALADQPAIPPSVMRSLIEARKATGAKLIVPEWQGRRGHPVLIDLALRDDLLRLDETRGLRALLDQKRDLLHCVSVSSPYVVRDIDTWAEYCALHEEIFGRREAT</sequence>
<dbReference type="PANTHER" id="PTHR43777">
    <property type="entry name" value="MOLYBDENUM COFACTOR CYTIDYLYLTRANSFERASE"/>
    <property type="match status" value="1"/>
</dbReference>
<proteinExistence type="predicted"/>
<dbReference type="InterPro" id="IPR025877">
    <property type="entry name" value="MobA-like_NTP_Trfase"/>
</dbReference>
<evidence type="ECO:0000313" key="3">
    <source>
        <dbReference type="Proteomes" id="UP000031518"/>
    </source>
</evidence>
<dbReference type="CDD" id="cd04182">
    <property type="entry name" value="GT_2_like_f"/>
    <property type="match status" value="1"/>
</dbReference>
<dbReference type="OrthoDB" id="285216at2"/>
<feature type="domain" description="MobA-like NTP transferase" evidence="1">
    <location>
        <begin position="9"/>
        <end position="168"/>
    </location>
</feature>
<gene>
    <name evidence="2" type="ORF">PYK22_01150</name>
</gene>
<protein>
    <submittedName>
        <fullName evidence="2">Uncharacterized MobA-like protein</fullName>
        <ecNumber evidence="2">2.7.7.76</ecNumber>
    </submittedName>
</protein>
<keyword evidence="3" id="KW-1185">Reference proteome</keyword>
<name>A0A0B6WWP0_9BACT</name>
<dbReference type="EC" id="2.7.7.76" evidence="2"/>
<dbReference type="Gene3D" id="3.90.550.10">
    <property type="entry name" value="Spore Coat Polysaccharide Biosynthesis Protein SpsA, Chain A"/>
    <property type="match status" value="1"/>
</dbReference>
<dbReference type="PANTHER" id="PTHR43777:SF1">
    <property type="entry name" value="MOLYBDENUM COFACTOR CYTIDYLYLTRANSFERASE"/>
    <property type="match status" value="1"/>
</dbReference>
<dbReference type="SUPFAM" id="SSF53448">
    <property type="entry name" value="Nucleotide-diphospho-sugar transferases"/>
    <property type="match status" value="1"/>
</dbReference>
<keyword evidence="2" id="KW-0808">Transferase</keyword>
<dbReference type="Proteomes" id="UP000031518">
    <property type="component" value="Unassembled WGS sequence"/>
</dbReference>
<dbReference type="STRING" id="454194.PYK22_01150"/>